<dbReference type="PANTHER" id="PTHR10746">
    <property type="entry name" value="50S RIBOSOMAL PROTEIN L4"/>
    <property type="match status" value="1"/>
</dbReference>
<comment type="similarity">
    <text evidence="1 5">Belongs to the universal ribosomal protein uL4 family.</text>
</comment>
<comment type="subunit">
    <text evidence="5">Part of the 50S ribosomal subunit.</text>
</comment>
<dbReference type="EMBL" id="RSAS01000475">
    <property type="protein sequence ID" value="RRR71055.1"/>
    <property type="molecule type" value="Genomic_DNA"/>
</dbReference>
<proteinExistence type="inferred from homology"/>
<feature type="region of interest" description="Disordered" evidence="6">
    <location>
        <begin position="48"/>
        <end position="97"/>
    </location>
</feature>
<dbReference type="InterPro" id="IPR002136">
    <property type="entry name" value="Ribosomal_uL4"/>
</dbReference>
<comment type="function">
    <text evidence="5">One of the primary rRNA binding proteins, this protein initially binds near the 5'-end of the 23S rRNA. It is important during the early stages of 50S assembly. It makes multiple contacts with different domains of the 23S rRNA in the assembled 50S subunit and ribosome.</text>
</comment>
<feature type="compositionally biased region" description="Basic residues" evidence="6">
    <location>
        <begin position="59"/>
        <end position="70"/>
    </location>
</feature>
<dbReference type="Gene3D" id="3.40.1370.10">
    <property type="match status" value="1"/>
</dbReference>
<keyword evidence="2 5" id="KW-0689">Ribosomal protein</keyword>
<keyword evidence="5" id="KW-0694">RNA-binding</keyword>
<dbReference type="GO" id="GO:0003735">
    <property type="term" value="F:structural constituent of ribosome"/>
    <property type="evidence" value="ECO:0007669"/>
    <property type="project" value="InterPro"/>
</dbReference>
<dbReference type="AlphaFoldDB" id="A0A426TYK8"/>
<dbReference type="GO" id="GO:0006412">
    <property type="term" value="P:translation"/>
    <property type="evidence" value="ECO:0007669"/>
    <property type="project" value="UniProtKB-UniRule"/>
</dbReference>
<dbReference type="InterPro" id="IPR023574">
    <property type="entry name" value="Ribosomal_uL4_dom_sf"/>
</dbReference>
<dbReference type="HAMAP" id="MF_01328_B">
    <property type="entry name" value="Ribosomal_uL4_B"/>
    <property type="match status" value="1"/>
</dbReference>
<dbReference type="InterPro" id="IPR013005">
    <property type="entry name" value="Ribosomal_uL4-like"/>
</dbReference>
<organism evidence="7 8">
    <name type="scientific">Candidatus Viridilinea halotolerans</name>
    <dbReference type="NCBI Taxonomy" id="2491704"/>
    <lineage>
        <taxon>Bacteria</taxon>
        <taxon>Bacillati</taxon>
        <taxon>Chloroflexota</taxon>
        <taxon>Chloroflexia</taxon>
        <taxon>Chloroflexales</taxon>
        <taxon>Chloroflexineae</taxon>
        <taxon>Oscillochloridaceae</taxon>
        <taxon>Candidatus Viridilinea</taxon>
    </lineage>
</organism>
<protein>
    <recommendedName>
        <fullName evidence="4 5">Large ribosomal subunit protein uL4</fullName>
    </recommendedName>
</protein>
<gene>
    <name evidence="5" type="primary">rplD</name>
    <name evidence="7" type="ORF">EI684_12075</name>
</gene>
<keyword evidence="3 5" id="KW-0687">Ribonucleoprotein</keyword>
<evidence type="ECO:0000256" key="4">
    <source>
        <dbReference type="ARBA" id="ARBA00035244"/>
    </source>
</evidence>
<dbReference type="PANTHER" id="PTHR10746:SF6">
    <property type="entry name" value="LARGE RIBOSOMAL SUBUNIT PROTEIN UL4M"/>
    <property type="match status" value="1"/>
</dbReference>
<comment type="function">
    <text evidence="5">Forms part of the polypeptide exit tunnel.</text>
</comment>
<evidence type="ECO:0000256" key="3">
    <source>
        <dbReference type="ARBA" id="ARBA00023274"/>
    </source>
</evidence>
<name>A0A426TYK8_9CHLR</name>
<evidence type="ECO:0000313" key="8">
    <source>
        <dbReference type="Proteomes" id="UP000280307"/>
    </source>
</evidence>
<evidence type="ECO:0000256" key="5">
    <source>
        <dbReference type="HAMAP-Rule" id="MF_01328"/>
    </source>
</evidence>
<reference evidence="7 8" key="1">
    <citation type="submission" date="2018-12" db="EMBL/GenBank/DDBJ databases">
        <title>Genome Sequence of Candidatus Viridilinea halotolerans isolated from saline sulfide-rich spring.</title>
        <authorList>
            <person name="Grouzdev D.S."/>
            <person name="Burganskaya E.I."/>
            <person name="Krutkina M.S."/>
            <person name="Sukhacheva M.V."/>
            <person name="Gorlenko V.M."/>
        </authorList>
    </citation>
    <scope>NUCLEOTIDE SEQUENCE [LARGE SCALE GENOMIC DNA]</scope>
    <source>
        <strain evidence="7">Chok-6</strain>
    </source>
</reference>
<evidence type="ECO:0000256" key="6">
    <source>
        <dbReference type="SAM" id="MobiDB-lite"/>
    </source>
</evidence>
<dbReference type="Pfam" id="PF00573">
    <property type="entry name" value="Ribosomal_L4"/>
    <property type="match status" value="1"/>
</dbReference>
<sequence length="220" mass="24072">MQTTLYNQNGEQVGMIELNDYIFGIEPNVSVMHQYVLMQASNARLGTQSTRGRGEVKGSSRKLYRQKGTGRARQGTIRAPHRMGGGVAHGPHPRSYRVSMPRKMRRLAVRSALSAKHAAQQIHFLDSINFERPRTKDAVALLNALGIAGKALIVVDSKSEQNQIVQRSANNLPKVKTLLASYLNVRDLLHHDHIVMPQAALGVIEGILGAGAPAPASEEE</sequence>
<evidence type="ECO:0000256" key="1">
    <source>
        <dbReference type="ARBA" id="ARBA00010528"/>
    </source>
</evidence>
<dbReference type="GO" id="GO:0019843">
    <property type="term" value="F:rRNA binding"/>
    <property type="evidence" value="ECO:0007669"/>
    <property type="project" value="UniProtKB-UniRule"/>
</dbReference>
<comment type="caution">
    <text evidence="7">The sequence shown here is derived from an EMBL/GenBank/DDBJ whole genome shotgun (WGS) entry which is preliminary data.</text>
</comment>
<dbReference type="GO" id="GO:1990904">
    <property type="term" value="C:ribonucleoprotein complex"/>
    <property type="evidence" value="ECO:0007669"/>
    <property type="project" value="UniProtKB-KW"/>
</dbReference>
<keyword evidence="5" id="KW-0699">rRNA-binding</keyword>
<evidence type="ECO:0000256" key="2">
    <source>
        <dbReference type="ARBA" id="ARBA00022980"/>
    </source>
</evidence>
<dbReference type="NCBIfam" id="TIGR03953">
    <property type="entry name" value="rplD_bact"/>
    <property type="match status" value="1"/>
</dbReference>
<evidence type="ECO:0000313" key="7">
    <source>
        <dbReference type="EMBL" id="RRR71055.1"/>
    </source>
</evidence>
<dbReference type="GO" id="GO:0005840">
    <property type="term" value="C:ribosome"/>
    <property type="evidence" value="ECO:0007669"/>
    <property type="project" value="UniProtKB-KW"/>
</dbReference>
<dbReference type="SUPFAM" id="SSF52166">
    <property type="entry name" value="Ribosomal protein L4"/>
    <property type="match status" value="1"/>
</dbReference>
<dbReference type="Proteomes" id="UP000280307">
    <property type="component" value="Unassembled WGS sequence"/>
</dbReference>
<accession>A0A426TYK8</accession>